<dbReference type="Pfam" id="PF13910">
    <property type="entry name" value="DUF4209"/>
    <property type="match status" value="1"/>
</dbReference>
<comment type="caution">
    <text evidence="2">The sequence shown here is derived from an EMBL/GenBank/DDBJ whole genome shotgun (WGS) entry which is preliminary data.</text>
</comment>
<organism evidence="2 3">
    <name type="scientific">Chitinophaga defluvii</name>
    <dbReference type="NCBI Taxonomy" id="3163343"/>
    <lineage>
        <taxon>Bacteria</taxon>
        <taxon>Pseudomonadati</taxon>
        <taxon>Bacteroidota</taxon>
        <taxon>Chitinophagia</taxon>
        <taxon>Chitinophagales</taxon>
        <taxon>Chitinophagaceae</taxon>
        <taxon>Chitinophaga</taxon>
    </lineage>
</organism>
<accession>A0ABV2T1F2</accession>
<dbReference type="InterPro" id="IPR025209">
    <property type="entry name" value="DUF4209"/>
</dbReference>
<proteinExistence type="predicted"/>
<gene>
    <name evidence="2" type="ORF">ABR189_05710</name>
</gene>
<keyword evidence="3" id="KW-1185">Reference proteome</keyword>
<dbReference type="Proteomes" id="UP001549749">
    <property type="component" value="Unassembled WGS sequence"/>
</dbReference>
<evidence type="ECO:0000259" key="1">
    <source>
        <dbReference type="Pfam" id="PF13910"/>
    </source>
</evidence>
<name>A0ABV2T1F2_9BACT</name>
<protein>
    <submittedName>
        <fullName evidence="2">DUF4209 domain-containing protein</fullName>
    </submittedName>
</protein>
<sequence>MVPTALFKDILASFEQRPLRPLQETEVYNLLQKQIPESYGELTIQEKAELIAFSFLEPSKNKVQELGFYFIPLSITKNEAGTIVESPSVSMVTRDTITYWSTRLEQTDHPVLAARYAGLIYDMSLYVTGSKPQFSIAKKYVESLLDLIDQKLYKISTQTICKVGRALEVSLNLSNPDLIERCKAGILKLEEEIAIPDKPGLWGFPYDLLIGGKKKLVSKMEETAIVKKLEDRFDNMLMVNTWCAERAAKRLMNYYFGNKQPQEIKRILSGLETSYDNTTNGLAIFHQSHSAEQLYQFSKQFQLNEEADFYLKKLRMFSKGADKDLKSTSAEISIPKDKIDKYINQILEGDNSETIFVRIIESCTPRVEEAKEELERLSKVAPFQFILSRDLLDKKGRRVARIPPISDDFFSHLILHLSNSIRIGTIFLHFIFEEAITRGILTIHELMKFIDKSCIIEKDRLPIFQKGFEAYFAGDYIVAIHLLIPQFEEAIRNLVEMNGGSVIIQKEDAFNLKTFDHLLKDEIITDIFGEDKSLYFKTLFTDKRGWNIRNHVAHGMLDVAHFLNKQNIDRIMHAILCLGMVRLKESQIEF</sequence>
<evidence type="ECO:0000313" key="2">
    <source>
        <dbReference type="EMBL" id="MET6996851.1"/>
    </source>
</evidence>
<feature type="domain" description="DUF4209" evidence="1">
    <location>
        <begin position="488"/>
        <end position="575"/>
    </location>
</feature>
<dbReference type="EMBL" id="JBEXAC010000001">
    <property type="protein sequence ID" value="MET6996851.1"/>
    <property type="molecule type" value="Genomic_DNA"/>
</dbReference>
<evidence type="ECO:0000313" key="3">
    <source>
        <dbReference type="Proteomes" id="UP001549749"/>
    </source>
</evidence>
<dbReference type="RefSeq" id="WP_354659492.1">
    <property type="nucleotide sequence ID" value="NZ_JBEXAC010000001.1"/>
</dbReference>
<reference evidence="2 3" key="1">
    <citation type="submission" date="2024-06" db="EMBL/GenBank/DDBJ databases">
        <title>Chitinophaga defluvii sp. nov., isolated from municipal sewage.</title>
        <authorList>
            <person name="Zhang L."/>
        </authorList>
    </citation>
    <scope>NUCLEOTIDE SEQUENCE [LARGE SCALE GENOMIC DNA]</scope>
    <source>
        <strain evidence="2 3">H8</strain>
    </source>
</reference>